<name>W6Z3Z2_COCMI</name>
<keyword evidence="3" id="KW-1185">Reference proteome</keyword>
<evidence type="ECO:0000259" key="1">
    <source>
        <dbReference type="Pfam" id="PF14200"/>
    </source>
</evidence>
<proteinExistence type="predicted"/>
<dbReference type="OrthoDB" id="4476188at2759"/>
<dbReference type="AlphaFoldDB" id="W6Z3Z2"/>
<sequence length="155" mass="17039">MSDYTGPGIYTISPFHAPEMELDIWKGETKEGTQVKLYKKASTSSNHQFQIVYAGGVGGHPEKGDREYFIIPVNSGLYVTAHETEKVVTTQLLPPRDASIRWKLAHAGNGAYYINHVDGKKQLNVRGAGKADGTEVITYKIETSPNSQFILRAAA</sequence>
<dbReference type="Proteomes" id="UP000054032">
    <property type="component" value="Unassembled WGS sequence"/>
</dbReference>
<protein>
    <recommendedName>
        <fullName evidence="1">Ricin B lectin domain-containing protein</fullName>
    </recommendedName>
</protein>
<dbReference type="RefSeq" id="XP_007687074.1">
    <property type="nucleotide sequence ID" value="XM_007688884.1"/>
</dbReference>
<reference evidence="2 3" key="1">
    <citation type="journal article" date="2013" name="PLoS Genet.">
        <title>Comparative genome structure, secondary metabolite, and effector coding capacity across Cochliobolus pathogens.</title>
        <authorList>
            <person name="Condon B.J."/>
            <person name="Leng Y."/>
            <person name="Wu D."/>
            <person name="Bushley K.E."/>
            <person name="Ohm R.A."/>
            <person name="Otillar R."/>
            <person name="Martin J."/>
            <person name="Schackwitz W."/>
            <person name="Grimwood J."/>
            <person name="MohdZainudin N."/>
            <person name="Xue C."/>
            <person name="Wang R."/>
            <person name="Manning V.A."/>
            <person name="Dhillon B."/>
            <person name="Tu Z.J."/>
            <person name="Steffenson B.J."/>
            <person name="Salamov A."/>
            <person name="Sun H."/>
            <person name="Lowry S."/>
            <person name="LaButti K."/>
            <person name="Han J."/>
            <person name="Copeland A."/>
            <person name="Lindquist E."/>
            <person name="Barry K."/>
            <person name="Schmutz J."/>
            <person name="Baker S.E."/>
            <person name="Ciuffetti L.M."/>
            <person name="Grigoriev I.V."/>
            <person name="Zhong S."/>
            <person name="Turgeon B.G."/>
        </authorList>
    </citation>
    <scope>NUCLEOTIDE SEQUENCE [LARGE SCALE GENOMIC DNA]</scope>
    <source>
        <strain evidence="2 3">ATCC 44560</strain>
    </source>
</reference>
<evidence type="ECO:0000313" key="2">
    <source>
        <dbReference type="EMBL" id="EUC46477.1"/>
    </source>
</evidence>
<dbReference type="Pfam" id="PF14200">
    <property type="entry name" value="RicinB_lectin_2"/>
    <property type="match status" value="1"/>
</dbReference>
<dbReference type="KEGG" id="bor:COCMIDRAFT_92843"/>
<evidence type="ECO:0000313" key="3">
    <source>
        <dbReference type="Proteomes" id="UP000054032"/>
    </source>
</evidence>
<dbReference type="HOGENOM" id="CLU_143025_0_0_1"/>
<feature type="domain" description="Ricin B lectin" evidence="1">
    <location>
        <begin position="46"/>
        <end position="139"/>
    </location>
</feature>
<dbReference type="GeneID" id="19128157"/>
<gene>
    <name evidence="2" type="ORF">COCMIDRAFT_92843</name>
</gene>
<dbReference type="eggNOG" id="ENOG502SZYQ">
    <property type="taxonomic scope" value="Eukaryota"/>
</dbReference>
<dbReference type="InterPro" id="IPR035992">
    <property type="entry name" value="Ricin_B-like_lectins"/>
</dbReference>
<dbReference type="Gene3D" id="2.80.10.50">
    <property type="match status" value="1"/>
</dbReference>
<organism evidence="2 3">
    <name type="scientific">Bipolaris oryzae ATCC 44560</name>
    <dbReference type="NCBI Taxonomy" id="930090"/>
    <lineage>
        <taxon>Eukaryota</taxon>
        <taxon>Fungi</taxon>
        <taxon>Dikarya</taxon>
        <taxon>Ascomycota</taxon>
        <taxon>Pezizomycotina</taxon>
        <taxon>Dothideomycetes</taxon>
        <taxon>Pleosporomycetidae</taxon>
        <taxon>Pleosporales</taxon>
        <taxon>Pleosporineae</taxon>
        <taxon>Pleosporaceae</taxon>
        <taxon>Bipolaris</taxon>
    </lineage>
</organism>
<dbReference type="EMBL" id="KI963966">
    <property type="protein sequence ID" value="EUC46477.1"/>
    <property type="molecule type" value="Genomic_DNA"/>
</dbReference>
<dbReference type="InterPro" id="IPR000772">
    <property type="entry name" value="Ricin_B_lectin"/>
</dbReference>
<dbReference type="SUPFAM" id="SSF50370">
    <property type="entry name" value="Ricin B-like lectins"/>
    <property type="match status" value="1"/>
</dbReference>
<accession>W6Z3Z2</accession>